<keyword evidence="5 9" id="KW-0808">Transferase</keyword>
<proteinExistence type="inferred from homology"/>
<dbReference type="GO" id="GO:0097354">
    <property type="term" value="P:prenylation"/>
    <property type="evidence" value="ECO:0007669"/>
    <property type="project" value="UniProtKB-UniRule"/>
</dbReference>
<feature type="compositionally biased region" description="Basic and acidic residues" evidence="10">
    <location>
        <begin position="14"/>
        <end position="27"/>
    </location>
</feature>
<dbReference type="InterPro" id="IPR008930">
    <property type="entry name" value="Terpenoid_cyclase/PrenylTrfase"/>
</dbReference>
<evidence type="ECO:0000256" key="4">
    <source>
        <dbReference type="ARBA" id="ARBA00022602"/>
    </source>
</evidence>
<feature type="domain" description="Prenyltransferase alpha-alpha toroid" evidence="11">
    <location>
        <begin position="111"/>
        <end position="445"/>
    </location>
</feature>
<evidence type="ECO:0000256" key="3">
    <source>
        <dbReference type="ARBA" id="ARBA00015798"/>
    </source>
</evidence>
<dbReference type="Pfam" id="PF00432">
    <property type="entry name" value="Prenyltrans"/>
    <property type="match status" value="1"/>
</dbReference>
<keyword evidence="4 9" id="KW-0637">Prenyltransferase</keyword>
<evidence type="ECO:0000256" key="7">
    <source>
        <dbReference type="ARBA" id="ARBA00022737"/>
    </source>
</evidence>
<feature type="compositionally biased region" description="Polar residues" evidence="10">
    <location>
        <begin position="1"/>
        <end position="13"/>
    </location>
</feature>
<dbReference type="EMBL" id="ML996083">
    <property type="protein sequence ID" value="KAF2154687.1"/>
    <property type="molecule type" value="Genomic_DNA"/>
</dbReference>
<dbReference type="PANTHER" id="PTHR11774">
    <property type="entry name" value="GERANYLGERANYL TRANSFERASE TYPE BETA SUBUNIT"/>
    <property type="match status" value="1"/>
</dbReference>
<dbReference type="PANTHER" id="PTHR11774:SF6">
    <property type="entry name" value="PROTEIN FARNESYLTRANSFERASE SUBUNIT BETA"/>
    <property type="match status" value="1"/>
</dbReference>
<comment type="cofactor">
    <cofactor evidence="9">
        <name>Zn(2+)</name>
        <dbReference type="ChEBI" id="CHEBI:29105"/>
    </cofactor>
    <text evidence="9">Binds 1 zinc ion per subunit.</text>
</comment>
<dbReference type="EC" id="2.5.1.58" evidence="2 9"/>
<gene>
    <name evidence="12" type="ORF">K461DRAFT_285019</name>
</gene>
<dbReference type="FunFam" id="1.50.10.20:FF:000014">
    <property type="entry name" value="Protein farnesyltransferase subunit beta"/>
    <property type="match status" value="1"/>
</dbReference>
<dbReference type="CDD" id="cd02893">
    <property type="entry name" value="FTase"/>
    <property type="match status" value="1"/>
</dbReference>
<evidence type="ECO:0000313" key="13">
    <source>
        <dbReference type="Proteomes" id="UP000799439"/>
    </source>
</evidence>
<protein>
    <recommendedName>
        <fullName evidence="3 9">Protein farnesyltransferase subunit beta</fullName>
        <shortName evidence="9">FTase-beta</shortName>
        <ecNumber evidence="2 9">2.5.1.58</ecNumber>
    </recommendedName>
</protein>
<accession>A0A9P4J3C2</accession>
<keyword evidence="13" id="KW-1185">Reference proteome</keyword>
<dbReference type="GO" id="GO:0004660">
    <property type="term" value="F:protein farnesyltransferase activity"/>
    <property type="evidence" value="ECO:0007669"/>
    <property type="project" value="UniProtKB-UniRule"/>
</dbReference>
<dbReference type="InterPro" id="IPR001330">
    <property type="entry name" value="Prenyltrans"/>
</dbReference>
<dbReference type="AlphaFoldDB" id="A0A9P4J3C2"/>
<sequence>MSQNDVADTTPSQRLEELLQPDDRVEELSSSDGEDEGEYETEEEEPDTKAALPRNGKKTIPSLFCEPPIIRDKLHTKSSKAQDAVAETVRRYMSGEEREINDPNSHNIPYLQRAKHIRFMRKSLNTYPSAYQQADASRPWMIYWALAGLAHMGEDVEEHCDSAIETFTPLQNPDGGFGGGHGQYSHVAATYAATLSLAIVGGLEMINRKTMWSWLGSIKQPDGGFAMAVDGEIDIRGAYCSMTIISLLNLPLELPLDCPARKAGLHSFTDKLGEWVGRCQTYEGGIGSTPENEAHGAYAFCGLACLSLLDAPHKSVTHYLDTDRLLHWLTSRQPAPEGGFSGRTNKLVDACYSHWVGGCWAILDAALLKPGQDPKSPPQLWNREALVRYTLCCSQTKTGGLRDKPGTRQDGYHTNYSLAGLSAAQNHWAYVEDSNSPDAGLDGDSEAAYKWHPRPATDEEREAWAFELNDTVGFVHPVFVIPPEAVERSKEQFKGVVGFKDATTTLPRR</sequence>
<keyword evidence="7" id="KW-0677">Repeat</keyword>
<dbReference type="GO" id="GO:0008270">
    <property type="term" value="F:zinc ion binding"/>
    <property type="evidence" value="ECO:0007669"/>
    <property type="project" value="UniProtKB-UniRule"/>
</dbReference>
<organism evidence="12 13">
    <name type="scientific">Myriangium duriaei CBS 260.36</name>
    <dbReference type="NCBI Taxonomy" id="1168546"/>
    <lineage>
        <taxon>Eukaryota</taxon>
        <taxon>Fungi</taxon>
        <taxon>Dikarya</taxon>
        <taxon>Ascomycota</taxon>
        <taxon>Pezizomycotina</taxon>
        <taxon>Dothideomycetes</taxon>
        <taxon>Dothideomycetidae</taxon>
        <taxon>Myriangiales</taxon>
        <taxon>Myriangiaceae</taxon>
        <taxon>Myriangium</taxon>
    </lineage>
</organism>
<evidence type="ECO:0000256" key="5">
    <source>
        <dbReference type="ARBA" id="ARBA00022679"/>
    </source>
</evidence>
<comment type="subunit">
    <text evidence="9">Heterodimer of an alpha and a beta subunit.</text>
</comment>
<evidence type="ECO:0000256" key="10">
    <source>
        <dbReference type="SAM" id="MobiDB-lite"/>
    </source>
</evidence>
<dbReference type="Gene3D" id="1.50.10.20">
    <property type="match status" value="1"/>
</dbReference>
<reference evidence="12" key="1">
    <citation type="journal article" date="2020" name="Stud. Mycol.">
        <title>101 Dothideomycetes genomes: a test case for predicting lifestyles and emergence of pathogens.</title>
        <authorList>
            <person name="Haridas S."/>
            <person name="Albert R."/>
            <person name="Binder M."/>
            <person name="Bloem J."/>
            <person name="Labutti K."/>
            <person name="Salamov A."/>
            <person name="Andreopoulos B."/>
            <person name="Baker S."/>
            <person name="Barry K."/>
            <person name="Bills G."/>
            <person name="Bluhm B."/>
            <person name="Cannon C."/>
            <person name="Castanera R."/>
            <person name="Culley D."/>
            <person name="Daum C."/>
            <person name="Ezra D."/>
            <person name="Gonzalez J."/>
            <person name="Henrissat B."/>
            <person name="Kuo A."/>
            <person name="Liang C."/>
            <person name="Lipzen A."/>
            <person name="Lutzoni F."/>
            <person name="Magnuson J."/>
            <person name="Mondo S."/>
            <person name="Nolan M."/>
            <person name="Ohm R."/>
            <person name="Pangilinan J."/>
            <person name="Park H.-J."/>
            <person name="Ramirez L."/>
            <person name="Alfaro M."/>
            <person name="Sun H."/>
            <person name="Tritt A."/>
            <person name="Yoshinaga Y."/>
            <person name="Zwiers L.-H."/>
            <person name="Turgeon B."/>
            <person name="Goodwin S."/>
            <person name="Spatafora J."/>
            <person name="Crous P."/>
            <person name="Grigoriev I."/>
        </authorList>
    </citation>
    <scope>NUCLEOTIDE SEQUENCE</scope>
    <source>
        <strain evidence="12">CBS 260.36</strain>
    </source>
</reference>
<evidence type="ECO:0000256" key="1">
    <source>
        <dbReference type="ARBA" id="ARBA00010497"/>
    </source>
</evidence>
<dbReference type="GO" id="GO:0005965">
    <property type="term" value="C:protein farnesyltransferase complex"/>
    <property type="evidence" value="ECO:0007669"/>
    <property type="project" value="UniProtKB-UniRule"/>
</dbReference>
<dbReference type="InterPro" id="IPR045089">
    <property type="entry name" value="PGGT1B-like"/>
</dbReference>
<comment type="function">
    <text evidence="9">Catalyzes the transfer of a farnesyl moiety from farnesyl diphosphate to a cysteine at the fourth position from the C-terminus of several proteins. The beta subunit is responsible for peptide-binding.</text>
</comment>
<comment type="similarity">
    <text evidence="1 9">Belongs to the protein prenyltransferase subunit beta family.</text>
</comment>
<evidence type="ECO:0000256" key="8">
    <source>
        <dbReference type="ARBA" id="ARBA00022833"/>
    </source>
</evidence>
<dbReference type="OrthoDB" id="10261146at2759"/>
<dbReference type="SUPFAM" id="SSF48239">
    <property type="entry name" value="Terpenoid cyclases/Protein prenyltransferases"/>
    <property type="match status" value="1"/>
</dbReference>
<dbReference type="Proteomes" id="UP000799439">
    <property type="component" value="Unassembled WGS sequence"/>
</dbReference>
<evidence type="ECO:0000256" key="9">
    <source>
        <dbReference type="RuleBase" id="RU365056"/>
    </source>
</evidence>
<comment type="caution">
    <text evidence="12">The sequence shown here is derived from an EMBL/GenBank/DDBJ whole genome shotgun (WGS) entry which is preliminary data.</text>
</comment>
<evidence type="ECO:0000256" key="2">
    <source>
        <dbReference type="ARBA" id="ARBA00012702"/>
    </source>
</evidence>
<feature type="compositionally biased region" description="Acidic residues" evidence="10">
    <location>
        <begin position="32"/>
        <end position="46"/>
    </location>
</feature>
<name>A0A9P4J3C2_9PEZI</name>
<dbReference type="InterPro" id="IPR026872">
    <property type="entry name" value="FTB"/>
</dbReference>
<evidence type="ECO:0000313" key="12">
    <source>
        <dbReference type="EMBL" id="KAF2154687.1"/>
    </source>
</evidence>
<evidence type="ECO:0000256" key="6">
    <source>
        <dbReference type="ARBA" id="ARBA00022723"/>
    </source>
</evidence>
<comment type="catalytic activity">
    <reaction evidence="9">
        <text>L-cysteinyl-[protein] + (2E,6E)-farnesyl diphosphate = S-(2E,6E)-farnesyl-L-cysteinyl-[protein] + diphosphate</text>
        <dbReference type="Rhea" id="RHEA:13345"/>
        <dbReference type="Rhea" id="RHEA-COMP:10131"/>
        <dbReference type="Rhea" id="RHEA-COMP:11535"/>
        <dbReference type="ChEBI" id="CHEBI:29950"/>
        <dbReference type="ChEBI" id="CHEBI:33019"/>
        <dbReference type="ChEBI" id="CHEBI:86019"/>
        <dbReference type="ChEBI" id="CHEBI:175763"/>
    </reaction>
</comment>
<keyword evidence="8 9" id="KW-0862">Zinc</keyword>
<feature type="region of interest" description="Disordered" evidence="10">
    <location>
        <begin position="1"/>
        <end position="59"/>
    </location>
</feature>
<evidence type="ECO:0000259" key="11">
    <source>
        <dbReference type="Pfam" id="PF00432"/>
    </source>
</evidence>
<keyword evidence="6 9" id="KW-0479">Metal-binding</keyword>